<dbReference type="RefSeq" id="WP_285983298.1">
    <property type="nucleotide sequence ID" value="NZ_JASVDS010000004.1"/>
</dbReference>
<dbReference type="InterPro" id="IPR017853">
    <property type="entry name" value="GH"/>
</dbReference>
<dbReference type="Gene3D" id="2.60.40.1180">
    <property type="entry name" value="Golgi alpha-mannosidase II"/>
    <property type="match status" value="1"/>
</dbReference>
<feature type="domain" description="Glycosyl hydrolase family 13 catalytic" evidence="4">
    <location>
        <begin position="137"/>
        <end position="533"/>
    </location>
</feature>
<sequence>MPLCASLPHVLRRGLLALGLAFLSCTHAMTLDHIEPRSWWVGMTQPGLQLMLHGEGIGRLQARVSHPGVTLRGQQRLESPNYLVLDLEIAPDARPGDVPLELMDGTRRVLLHPYPLQARAPGSAQRQGFGPQDAIYLIVPDRFAQGRPAPAPAGMKEGERRHLPGGRHGGNLAGMRQHLDYIAGMGFTQIWPTPLTENDSPEYSYHGYASTDLYRIDPRFGSNEDFRAFVGEARAKGLGVIQDIVLNHIGAGHWWMRDLPTRDWLNQWPTYTETSHARLSVQDPYAADSDRRAFTDGWFTPNMPDLNQRQPVLATYLIQNSLWWIEYAGLSGIRTDTYSYSDKAFLARWSARLLEEYPRLTMVGEEWSPHPAVVAYWQRGKRNHDGYVSHMPSMMDFPLHEALLAALTEADGHATGFTRLYEALAHDFVYPDPARLVVFEGNHDTPRVIAALHEDLALYQMATAYLAMTRRIPQFFYGSEVLLSSPRERDDGAVRGDFPGGWAGDPVNAFTGEGLSPRQRAAQDWLRRLLNWRRHQAAIHEGRLVHYSPKDGAYVLFRQLGAQTLMLVLHKGERAGRLAIDRYPEMLRAGQRWHEVMSGRRGTLGQHLDLPARSAQIFELED</sequence>
<evidence type="ECO:0000256" key="2">
    <source>
        <dbReference type="ARBA" id="ARBA00023295"/>
    </source>
</evidence>
<evidence type="ECO:0000256" key="3">
    <source>
        <dbReference type="SAM" id="SignalP"/>
    </source>
</evidence>
<dbReference type="InterPro" id="IPR006047">
    <property type="entry name" value="GH13_cat_dom"/>
</dbReference>
<protein>
    <submittedName>
        <fullName evidence="5">Glycoside hydrolase family 13 protein</fullName>
    </submittedName>
</protein>
<dbReference type="InterPro" id="IPR019492">
    <property type="entry name" value="Cyclo-malto-dextrinase_C"/>
</dbReference>
<dbReference type="PANTHER" id="PTHR10357">
    <property type="entry name" value="ALPHA-AMYLASE FAMILY MEMBER"/>
    <property type="match status" value="1"/>
</dbReference>
<dbReference type="SUPFAM" id="SSF81296">
    <property type="entry name" value="E set domains"/>
    <property type="match status" value="1"/>
</dbReference>
<dbReference type="Pfam" id="PF09087">
    <property type="entry name" value="Cyc-maltodext_N"/>
    <property type="match status" value="1"/>
</dbReference>
<dbReference type="InterPro" id="IPR013783">
    <property type="entry name" value="Ig-like_fold"/>
</dbReference>
<evidence type="ECO:0000259" key="4">
    <source>
        <dbReference type="SMART" id="SM00642"/>
    </source>
</evidence>
<keyword evidence="1 5" id="KW-0378">Hydrolase</keyword>
<dbReference type="CDD" id="cd11340">
    <property type="entry name" value="AmyAc_bac_CMD_like_3"/>
    <property type="match status" value="1"/>
</dbReference>
<proteinExistence type="predicted"/>
<dbReference type="Pfam" id="PF10438">
    <property type="entry name" value="Cyc-maltodext_C"/>
    <property type="match status" value="1"/>
</dbReference>
<keyword evidence="6" id="KW-1185">Reference proteome</keyword>
<keyword evidence="2" id="KW-0326">Glycosidase</keyword>
<organism evidence="5 6">
    <name type="scientific">Roseateles subflavus</name>
    <dbReference type="NCBI Taxonomy" id="3053353"/>
    <lineage>
        <taxon>Bacteria</taxon>
        <taxon>Pseudomonadati</taxon>
        <taxon>Pseudomonadota</taxon>
        <taxon>Betaproteobacteria</taxon>
        <taxon>Burkholderiales</taxon>
        <taxon>Sphaerotilaceae</taxon>
        <taxon>Roseateles</taxon>
    </lineage>
</organism>
<accession>A0ABT7LM19</accession>
<feature type="signal peptide" evidence="3">
    <location>
        <begin position="1"/>
        <end position="28"/>
    </location>
</feature>
<keyword evidence="3" id="KW-0732">Signal</keyword>
<evidence type="ECO:0000256" key="1">
    <source>
        <dbReference type="ARBA" id="ARBA00022801"/>
    </source>
</evidence>
<evidence type="ECO:0000313" key="6">
    <source>
        <dbReference type="Proteomes" id="UP001238603"/>
    </source>
</evidence>
<evidence type="ECO:0000313" key="5">
    <source>
        <dbReference type="EMBL" id="MDL5033205.1"/>
    </source>
</evidence>
<dbReference type="SMART" id="SM00642">
    <property type="entry name" value="Aamy"/>
    <property type="match status" value="1"/>
</dbReference>
<name>A0ABT7LM19_9BURK</name>
<feature type="chain" id="PRO_5045565464" evidence="3">
    <location>
        <begin position="29"/>
        <end position="622"/>
    </location>
</feature>
<dbReference type="Pfam" id="PF00128">
    <property type="entry name" value="Alpha-amylase"/>
    <property type="match status" value="1"/>
</dbReference>
<dbReference type="EMBL" id="JASVDS010000004">
    <property type="protein sequence ID" value="MDL5033205.1"/>
    <property type="molecule type" value="Genomic_DNA"/>
</dbReference>
<dbReference type="InterPro" id="IPR015171">
    <property type="entry name" value="Cyc-maltodext_N"/>
</dbReference>
<dbReference type="Gene3D" id="2.60.40.10">
    <property type="entry name" value="Immunoglobulins"/>
    <property type="match status" value="1"/>
</dbReference>
<comment type="caution">
    <text evidence="5">The sequence shown here is derived from an EMBL/GenBank/DDBJ whole genome shotgun (WGS) entry which is preliminary data.</text>
</comment>
<dbReference type="SUPFAM" id="SSF51011">
    <property type="entry name" value="Glycosyl hydrolase domain"/>
    <property type="match status" value="1"/>
</dbReference>
<reference evidence="5 6" key="1">
    <citation type="submission" date="2023-06" db="EMBL/GenBank/DDBJ databases">
        <title>Pelomonas sp. APW6 16S ribosomal RNA gene genome sequencing and assembly.</title>
        <authorList>
            <person name="Woo H."/>
        </authorList>
    </citation>
    <scope>NUCLEOTIDE SEQUENCE [LARGE SCALE GENOMIC DNA]</scope>
    <source>
        <strain evidence="5 6">APW6</strain>
    </source>
</reference>
<dbReference type="InterPro" id="IPR014756">
    <property type="entry name" value="Ig_E-set"/>
</dbReference>
<dbReference type="Proteomes" id="UP001238603">
    <property type="component" value="Unassembled WGS sequence"/>
</dbReference>
<dbReference type="InterPro" id="IPR013780">
    <property type="entry name" value="Glyco_hydro_b"/>
</dbReference>
<dbReference type="GO" id="GO:0016787">
    <property type="term" value="F:hydrolase activity"/>
    <property type="evidence" value="ECO:0007669"/>
    <property type="project" value="UniProtKB-KW"/>
</dbReference>
<dbReference type="SUPFAM" id="SSF51445">
    <property type="entry name" value="(Trans)glycosidases"/>
    <property type="match status" value="1"/>
</dbReference>
<dbReference type="Gene3D" id="3.20.20.80">
    <property type="entry name" value="Glycosidases"/>
    <property type="match status" value="1"/>
</dbReference>
<gene>
    <name evidence="5" type="ORF">QRD43_14920</name>
</gene>
<dbReference type="PANTHER" id="PTHR10357:SF210">
    <property type="entry name" value="MALTODEXTRIN GLUCOSIDASE"/>
    <property type="match status" value="1"/>
</dbReference>